<keyword evidence="1 3" id="KW-0547">Nucleotide-binding</keyword>
<keyword evidence="2 3" id="KW-0067">ATP-binding</keyword>
<dbReference type="PANTHER" id="PTHR47117">
    <property type="entry name" value="STAR-RELATED LIPID TRANSFER PROTEIN 9"/>
    <property type="match status" value="1"/>
</dbReference>
<feature type="compositionally biased region" description="Polar residues" evidence="5">
    <location>
        <begin position="1203"/>
        <end position="1215"/>
    </location>
</feature>
<dbReference type="GO" id="GO:0003777">
    <property type="term" value="F:microtubule motor activity"/>
    <property type="evidence" value="ECO:0007669"/>
    <property type="project" value="InterPro"/>
</dbReference>
<organism evidence="7 8">
    <name type="scientific">Smittium culicis</name>
    <dbReference type="NCBI Taxonomy" id="133412"/>
    <lineage>
        <taxon>Eukaryota</taxon>
        <taxon>Fungi</taxon>
        <taxon>Fungi incertae sedis</taxon>
        <taxon>Zoopagomycota</taxon>
        <taxon>Kickxellomycotina</taxon>
        <taxon>Harpellomycetes</taxon>
        <taxon>Harpellales</taxon>
        <taxon>Legeriomycetaceae</taxon>
        <taxon>Smittium</taxon>
    </lineage>
</organism>
<keyword evidence="8" id="KW-1185">Reference proteome</keyword>
<accession>A0A1R1YLX1</accession>
<dbReference type="InterPro" id="IPR001752">
    <property type="entry name" value="Kinesin_motor_dom"/>
</dbReference>
<evidence type="ECO:0000313" key="8">
    <source>
        <dbReference type="Proteomes" id="UP000187429"/>
    </source>
</evidence>
<evidence type="ECO:0000256" key="5">
    <source>
        <dbReference type="SAM" id="MobiDB-lite"/>
    </source>
</evidence>
<dbReference type="InterPro" id="IPR019821">
    <property type="entry name" value="Kinesin_motor_CS"/>
</dbReference>
<reference evidence="8" key="1">
    <citation type="submission" date="2017-01" db="EMBL/GenBank/DDBJ databases">
        <authorList>
            <person name="Wang Y."/>
            <person name="White M."/>
            <person name="Kvist S."/>
            <person name="Moncalvo J.-M."/>
        </authorList>
    </citation>
    <scope>NUCLEOTIDE SEQUENCE [LARGE SCALE GENOMIC DNA]</scope>
    <source>
        <strain evidence="8">ID-206-W2</strain>
    </source>
</reference>
<evidence type="ECO:0000256" key="2">
    <source>
        <dbReference type="ARBA" id="ARBA00022840"/>
    </source>
</evidence>
<dbReference type="GO" id="GO:0005524">
    <property type="term" value="F:ATP binding"/>
    <property type="evidence" value="ECO:0007669"/>
    <property type="project" value="UniProtKB-UniRule"/>
</dbReference>
<protein>
    <submittedName>
        <fullName evidence="7">Kinesin-like protein KIF1C</fullName>
    </submittedName>
</protein>
<evidence type="ECO:0000256" key="4">
    <source>
        <dbReference type="SAM" id="Coils"/>
    </source>
</evidence>
<dbReference type="OrthoDB" id="3176171at2759"/>
<dbReference type="InterPro" id="IPR027417">
    <property type="entry name" value="P-loop_NTPase"/>
</dbReference>
<dbReference type="InterPro" id="IPR036961">
    <property type="entry name" value="Kinesin_motor_dom_sf"/>
</dbReference>
<evidence type="ECO:0000256" key="1">
    <source>
        <dbReference type="ARBA" id="ARBA00022741"/>
    </source>
</evidence>
<comment type="caution">
    <text evidence="7">The sequence shown here is derived from an EMBL/GenBank/DDBJ whole genome shotgun (WGS) entry which is preliminary data.</text>
</comment>
<dbReference type="Gene3D" id="3.40.850.10">
    <property type="entry name" value="Kinesin motor domain"/>
    <property type="match status" value="1"/>
</dbReference>
<feature type="binding site" evidence="3">
    <location>
        <begin position="135"/>
        <end position="142"/>
    </location>
    <ligand>
        <name>ATP</name>
        <dbReference type="ChEBI" id="CHEBI:30616"/>
    </ligand>
</feature>
<dbReference type="SUPFAM" id="SSF52540">
    <property type="entry name" value="P-loop containing nucleoside triphosphate hydrolases"/>
    <property type="match status" value="1"/>
</dbReference>
<feature type="coiled-coil region" evidence="4">
    <location>
        <begin position="487"/>
        <end position="514"/>
    </location>
</feature>
<dbReference type="EMBL" id="LSSM01000779">
    <property type="protein sequence ID" value="OMJ27898.1"/>
    <property type="molecule type" value="Genomic_DNA"/>
</dbReference>
<dbReference type="GO" id="GO:0007018">
    <property type="term" value="P:microtubule-based movement"/>
    <property type="evidence" value="ECO:0007669"/>
    <property type="project" value="InterPro"/>
</dbReference>
<keyword evidence="4" id="KW-0175">Coiled coil</keyword>
<dbReference type="InterPro" id="IPR022164">
    <property type="entry name" value="Kinesin-like"/>
</dbReference>
<evidence type="ECO:0000256" key="3">
    <source>
        <dbReference type="PROSITE-ProRule" id="PRU00283"/>
    </source>
</evidence>
<dbReference type="PROSITE" id="PS50067">
    <property type="entry name" value="KINESIN_MOTOR_2"/>
    <property type="match status" value="1"/>
</dbReference>
<evidence type="ECO:0000259" key="6">
    <source>
        <dbReference type="PROSITE" id="PS50067"/>
    </source>
</evidence>
<keyword evidence="3" id="KW-0505">Motor protein</keyword>
<feature type="region of interest" description="Disordered" evidence="5">
    <location>
        <begin position="207"/>
        <end position="228"/>
    </location>
</feature>
<gene>
    <name evidence="7" type="ORF">AYI69_g2647</name>
</gene>
<dbReference type="Pfam" id="PF00225">
    <property type="entry name" value="Kinesin"/>
    <property type="match status" value="1"/>
</dbReference>
<feature type="region of interest" description="Disordered" evidence="5">
    <location>
        <begin position="387"/>
        <end position="411"/>
    </location>
</feature>
<feature type="domain" description="Kinesin motor" evidence="6">
    <location>
        <begin position="12"/>
        <end position="479"/>
    </location>
</feature>
<feature type="compositionally biased region" description="Polar residues" evidence="5">
    <location>
        <begin position="399"/>
        <end position="411"/>
    </location>
</feature>
<dbReference type="Pfam" id="PF12473">
    <property type="entry name" value="DUF3694"/>
    <property type="match status" value="1"/>
</dbReference>
<feature type="region of interest" description="Disordered" evidence="5">
    <location>
        <begin position="1190"/>
        <end position="1233"/>
    </location>
</feature>
<feature type="compositionally biased region" description="Low complexity" evidence="5">
    <location>
        <begin position="1218"/>
        <end position="1233"/>
    </location>
</feature>
<sequence>MVSNNPRNDLNNITVSVRCRPTNISENEIQNLILSPSDNNKLLIHTKTIFKSQKRNSTSQSQFQNIQSHSIVENPEKFSNHSSKTYAFDNIFWPYGTRDPNIIYKYSQLDVYNSVAKPLLEHAFLGYNISIFAYGQSGSGKTYTMFGNLDSTQSISHNLGLNTSSNDSDNESISSNSSIFVKNQHDWGIVPRICHDLFEHLNKKTANNQVSNDPTNNSKIIQGGASNSDSSQKAYIEVSYYEIYSEKVYDLLSPSEIKKSLRVREHPALGPYIEDLTVAAVSSVNEIMDVLTAGNEKRATASTNLNSVSSRSHAVFTIKLIQKAFNEEKSSLIETVSKISLVDLAGSEKIHLTGATDLRMREGISINKSLTTLSKVTSALAASSAASSLPNSPRRLSHGANSPTLPNNHSPGNSFFESKFRSIKAKPPVHIPYRDSVLTWLLKESLGGNSRTSLIATVNPLNYNETLSTLNYAERTKKIVNVAVVNEDSTESLVNKLKQEIKLLKDQLANLANNQSIIQNVSILQNNNINLDSQAITNLNYVPGSNDFSKPTSHPSNESLNLANISITNNFINLVNVPETNQSTKIHNFSKNKIVEIPLLSEDIGKVSTLPVPNQFLKIQDQIVETEKFIKEFSLPWEQKLRRTRTLIDSRSNHRISNSDILPGPKNLLEPNYQIDPVNLQKISRAQSIKDSLLGNPINISNKNLENSGNFFGVLVESSSNLEPIETPKVYYLKRGFNIIGGVNCNIADIKLNINLNSGFDQTKHCGSVNDFAFAKIYCNGYDQIILFPIDNKINSNSSVILKINGNLVISETILKFGSRISINNSVFFNFLPNYTLNQSDIQTNSITCNSKKKELQSDGSIIISHVKNIGADDISQTNNFLENDYGYSSLNSGKSKSLQDLNTSSYKIISTNKELLGLCDLSKPYDESRNTFRSYKDQVDIDNKYSATSNLQNITGELTLLESIESASNEPSVKSKSKTNEIYDSHFYQSKFKKAVKSVILDNKIKESKNKIYRLAQEILLLTKPIKEANIFAAKFSIPVQYHLFLYKENFFPFPISHKDAGMVVNGIDTVDIFKIRLLYDSSNPDESKTSNGNDLKLGKFKWQTPRYKMPMHLKEKSVYNSAFSDTIIGSIINKKTSQIKTQSVLKNSFRRINETRKSGKVYSSSYAERLSPKNFFLYNLDFDSGFNRSKSNSTERESNLPRKNTNYSDNFESNETKANSFKSSTSKSNTNSKLCSLDINNGTSEYSSVQNINKKYNYEYINNKNCTNSLESISIDLFGKLDKNFFDFKLASLSDSFLNLEPNQSIKTGERLHEDLWLTPKAHELVIYANFLEIDDFGNWVKVPVVPIDNITGKSSSSNCINPDNFTESIKRNKNNMPQKSNKACPKYSSDSINIEQDLGDAINGVFGNKIGSHITDNLKCLDNVDRNSDGCKYNYKRDSSIQSQSYNSFPSEFSSEFLNDSKSKKFENPSKSINSVDEKNKENCIQEVFILKQGLQRMLQISVAHNSGRNLDLEIKNVFFGRKSTKFHHNNTMINHSPFDRAYFKQNCSSDEDSIDSSILKMVSNKKFVNLTDNRTFVNFVGAWESFRHFTDGQESISSKCEVKNVLITIEAGIKGKQYAIRHQSLDGSEIAHLLFNL</sequence>
<dbReference type="PRINTS" id="PR00380">
    <property type="entry name" value="KINESINHEAVY"/>
</dbReference>
<dbReference type="SMART" id="SM00129">
    <property type="entry name" value="KISc"/>
    <property type="match status" value="1"/>
</dbReference>
<name>A0A1R1YLX1_9FUNG</name>
<dbReference type="Proteomes" id="UP000187429">
    <property type="component" value="Unassembled WGS sequence"/>
</dbReference>
<dbReference type="GO" id="GO:0008017">
    <property type="term" value="F:microtubule binding"/>
    <property type="evidence" value="ECO:0007669"/>
    <property type="project" value="InterPro"/>
</dbReference>
<dbReference type="PROSITE" id="PS00411">
    <property type="entry name" value="KINESIN_MOTOR_1"/>
    <property type="match status" value="1"/>
</dbReference>
<evidence type="ECO:0000313" key="7">
    <source>
        <dbReference type="EMBL" id="OMJ27898.1"/>
    </source>
</evidence>
<comment type="similarity">
    <text evidence="3">Belongs to the TRAFAC class myosin-kinesin ATPase superfamily. Kinesin family.</text>
</comment>
<proteinExistence type="inferred from homology"/>